<dbReference type="Gene3D" id="1.10.530.10">
    <property type="match status" value="1"/>
</dbReference>
<evidence type="ECO:0000313" key="2">
    <source>
        <dbReference type="EMBL" id="VAX15495.1"/>
    </source>
</evidence>
<feature type="domain" description="Transglycosylase SLT" evidence="1">
    <location>
        <begin position="82"/>
        <end position="188"/>
    </location>
</feature>
<dbReference type="CDD" id="cd16896">
    <property type="entry name" value="LT_Slt70-like"/>
    <property type="match status" value="1"/>
</dbReference>
<dbReference type="InterPro" id="IPR023346">
    <property type="entry name" value="Lysozyme-like_dom_sf"/>
</dbReference>
<dbReference type="SUPFAM" id="SSF53955">
    <property type="entry name" value="Lysozyme-like"/>
    <property type="match status" value="1"/>
</dbReference>
<dbReference type="Pfam" id="PF01464">
    <property type="entry name" value="SLT"/>
    <property type="match status" value="1"/>
</dbReference>
<sequence>MIIRIAIPTFLWTATFIIFIAGFVFANQATLLDQRYESSIVKLKERWIANRSLRTKAEIWRVLEARAKTLSRSERGHVADLVIRYSIANNHDPLLLLALIETESNFRRDVVSKKGAVGLMQIRPFVAQGLADELNMSPDEAVRLVNIDVNVKIGSYYLAKMVKRFGNLSLALEAYNQGPTKLRDKLRKGALLNKRYTRKVFRSRNKLKAILRDTV</sequence>
<proteinExistence type="predicted"/>
<dbReference type="EMBL" id="UOGB01000019">
    <property type="protein sequence ID" value="VAX15495.1"/>
    <property type="molecule type" value="Genomic_DNA"/>
</dbReference>
<dbReference type="PANTHER" id="PTHR37423">
    <property type="entry name" value="SOLUBLE LYTIC MUREIN TRANSGLYCOSYLASE-RELATED"/>
    <property type="match status" value="1"/>
</dbReference>
<accession>A0A3B1C9Z1</accession>
<organism evidence="2">
    <name type="scientific">hydrothermal vent metagenome</name>
    <dbReference type="NCBI Taxonomy" id="652676"/>
    <lineage>
        <taxon>unclassified sequences</taxon>
        <taxon>metagenomes</taxon>
        <taxon>ecological metagenomes</taxon>
    </lineage>
</organism>
<protein>
    <recommendedName>
        <fullName evidence="1">Transglycosylase SLT domain-containing protein</fullName>
    </recommendedName>
</protein>
<dbReference type="PANTHER" id="PTHR37423:SF2">
    <property type="entry name" value="MEMBRANE-BOUND LYTIC MUREIN TRANSGLYCOSYLASE C"/>
    <property type="match status" value="1"/>
</dbReference>
<gene>
    <name evidence="2" type="ORF">MNBD_NITROSPINAE03-553</name>
</gene>
<reference evidence="2" key="1">
    <citation type="submission" date="2018-06" db="EMBL/GenBank/DDBJ databases">
        <authorList>
            <person name="Zhirakovskaya E."/>
        </authorList>
    </citation>
    <scope>NUCLEOTIDE SEQUENCE</scope>
</reference>
<evidence type="ECO:0000259" key="1">
    <source>
        <dbReference type="Pfam" id="PF01464"/>
    </source>
</evidence>
<name>A0A3B1C9Z1_9ZZZZ</name>
<dbReference type="AlphaFoldDB" id="A0A3B1C9Z1"/>
<dbReference type="InterPro" id="IPR008258">
    <property type="entry name" value="Transglycosylase_SLT_dom_1"/>
</dbReference>